<name>A0A507DBV8_9FUNG</name>
<protein>
    <submittedName>
        <fullName evidence="2">Uncharacterized protein</fullName>
    </submittedName>
</protein>
<dbReference type="VEuPathDB" id="FungiDB:SeMB42_g02720"/>
<proteinExistence type="predicted"/>
<comment type="caution">
    <text evidence="2">The sequence shown here is derived from an EMBL/GenBank/DDBJ whole genome shotgun (WGS) entry which is preliminary data.</text>
</comment>
<keyword evidence="3" id="KW-1185">Reference proteome</keyword>
<dbReference type="Proteomes" id="UP000317494">
    <property type="component" value="Unassembled WGS sequence"/>
</dbReference>
<organism evidence="2 3">
    <name type="scientific">Synchytrium endobioticum</name>
    <dbReference type="NCBI Taxonomy" id="286115"/>
    <lineage>
        <taxon>Eukaryota</taxon>
        <taxon>Fungi</taxon>
        <taxon>Fungi incertae sedis</taxon>
        <taxon>Chytridiomycota</taxon>
        <taxon>Chytridiomycota incertae sedis</taxon>
        <taxon>Chytridiomycetes</taxon>
        <taxon>Synchytriales</taxon>
        <taxon>Synchytriaceae</taxon>
        <taxon>Synchytrium</taxon>
    </lineage>
</organism>
<feature type="region of interest" description="Disordered" evidence="1">
    <location>
        <begin position="181"/>
        <end position="202"/>
    </location>
</feature>
<accession>A0A507DBV8</accession>
<sequence>MKSNTAYVIKVTVLLSLLWMVFLSASAMYAREVFNLDGTEVHAEEEHILIFQEYIEETTAELRAIYDRLKQKFEQGDYSEAEKDMADMRTIVEEEELPWDNHEYPTRESLPCPKYFTQCGKAYYDYRHLLDDCRLLIGEHDEKYQHYIHLHQSQKDTSRTHVPDYGDLDSIVCSRVHEPITSTQQGPSVNANDHAETSHGYRYADGSPFGSIPGFDLDDLFDTTTMTHSAGPSEYDTLQNLQHGVYPAYMDDDSSIYECTHIAHPHTTNDHAGLVSSHAGFGTPYIVTTSDHADPFFSHAERATPNPSSTEYIAGYGTSNPGGRLMQGSAGFCS</sequence>
<reference evidence="2 3" key="1">
    <citation type="journal article" date="2019" name="Sci. Rep.">
        <title>Comparative genomics of chytrid fungi reveal insights into the obligate biotrophic and pathogenic lifestyle of Synchytrium endobioticum.</title>
        <authorList>
            <person name="van de Vossenberg B.T.L.H."/>
            <person name="Warris S."/>
            <person name="Nguyen H.D.T."/>
            <person name="van Gent-Pelzer M.P.E."/>
            <person name="Joly D.L."/>
            <person name="van de Geest H.C."/>
            <person name="Bonants P.J.M."/>
            <person name="Smith D.S."/>
            <person name="Levesque C.A."/>
            <person name="van der Lee T.A.J."/>
        </authorList>
    </citation>
    <scope>NUCLEOTIDE SEQUENCE [LARGE SCALE GENOMIC DNA]</scope>
    <source>
        <strain evidence="2 3">MB42</strain>
    </source>
</reference>
<evidence type="ECO:0000256" key="1">
    <source>
        <dbReference type="SAM" id="MobiDB-lite"/>
    </source>
</evidence>
<dbReference type="EMBL" id="QEAN01000087">
    <property type="protein sequence ID" value="TPX49169.1"/>
    <property type="molecule type" value="Genomic_DNA"/>
</dbReference>
<dbReference type="AlphaFoldDB" id="A0A507DBV8"/>
<evidence type="ECO:0000313" key="2">
    <source>
        <dbReference type="EMBL" id="TPX49169.1"/>
    </source>
</evidence>
<gene>
    <name evidence="2" type="ORF">SeMB42_g02720</name>
</gene>
<feature type="compositionally biased region" description="Polar residues" evidence="1">
    <location>
        <begin position="181"/>
        <end position="191"/>
    </location>
</feature>
<evidence type="ECO:0000313" key="3">
    <source>
        <dbReference type="Proteomes" id="UP000317494"/>
    </source>
</evidence>